<organism evidence="4 5">
    <name type="scientific">Pristionchus pacificus</name>
    <name type="common">Parasitic nematode worm</name>
    <dbReference type="NCBI Taxonomy" id="54126"/>
    <lineage>
        <taxon>Eukaryota</taxon>
        <taxon>Metazoa</taxon>
        <taxon>Ecdysozoa</taxon>
        <taxon>Nematoda</taxon>
        <taxon>Chromadorea</taxon>
        <taxon>Rhabditida</taxon>
        <taxon>Rhabditina</taxon>
        <taxon>Diplogasteromorpha</taxon>
        <taxon>Diplogasteroidea</taxon>
        <taxon>Neodiplogasteridae</taxon>
        <taxon>Pristionchus</taxon>
    </lineage>
</organism>
<dbReference type="PANTHER" id="PTHR36493:SF3">
    <property type="entry name" value="CHITIN-BINDING TYPE-4 DOMAIN-CONTAINING PROTEIN"/>
    <property type="match status" value="1"/>
</dbReference>
<accession>A0A2A6CVM8</accession>
<feature type="region of interest" description="Disordered" evidence="1">
    <location>
        <begin position="370"/>
        <end position="411"/>
    </location>
</feature>
<accession>A0A8R1YP40</accession>
<feature type="transmembrane region" description="Helical" evidence="2">
    <location>
        <begin position="632"/>
        <end position="656"/>
    </location>
</feature>
<dbReference type="Pfam" id="PF10320">
    <property type="entry name" value="7TM_GPCR_Srsx"/>
    <property type="match status" value="1"/>
</dbReference>
<reference evidence="5" key="1">
    <citation type="journal article" date="2008" name="Nat. Genet.">
        <title>The Pristionchus pacificus genome provides a unique perspective on nematode lifestyle and parasitism.</title>
        <authorList>
            <person name="Dieterich C."/>
            <person name="Clifton S.W."/>
            <person name="Schuster L.N."/>
            <person name="Chinwalla A."/>
            <person name="Delehaunty K."/>
            <person name="Dinkelacker I."/>
            <person name="Fulton L."/>
            <person name="Fulton R."/>
            <person name="Godfrey J."/>
            <person name="Minx P."/>
            <person name="Mitreva M."/>
            <person name="Roeseler W."/>
            <person name="Tian H."/>
            <person name="Witte H."/>
            <person name="Yang S.P."/>
            <person name="Wilson R.K."/>
            <person name="Sommer R.J."/>
        </authorList>
    </citation>
    <scope>NUCLEOTIDE SEQUENCE [LARGE SCALE GENOMIC DNA]</scope>
    <source>
        <strain evidence="5">PS312</strain>
    </source>
</reference>
<gene>
    <name evidence="4" type="primary">WBGene00272068</name>
</gene>
<dbReference type="Proteomes" id="UP000005239">
    <property type="component" value="Unassembled WGS sequence"/>
</dbReference>
<evidence type="ECO:0000256" key="1">
    <source>
        <dbReference type="SAM" id="MobiDB-lite"/>
    </source>
</evidence>
<dbReference type="AlphaFoldDB" id="A0A2A6CVM8"/>
<name>A0A2A6CVM8_PRIPA</name>
<keyword evidence="2" id="KW-0472">Membrane</keyword>
<dbReference type="InterPro" id="IPR019424">
    <property type="entry name" value="7TM_GPCR_Srsx"/>
</dbReference>
<evidence type="ECO:0000313" key="5">
    <source>
        <dbReference type="Proteomes" id="UP000005239"/>
    </source>
</evidence>
<evidence type="ECO:0000313" key="4">
    <source>
        <dbReference type="EnsemblMetazoa" id="PPA33699.1"/>
    </source>
</evidence>
<dbReference type="InterPro" id="IPR055119">
    <property type="entry name" value="Mig18_Fn1"/>
</dbReference>
<dbReference type="EnsemblMetazoa" id="PPA33699.1">
    <property type="protein sequence ID" value="PPA33699.1"/>
    <property type="gene ID" value="WBGene00272068"/>
</dbReference>
<feature type="transmembrane region" description="Helical" evidence="2">
    <location>
        <begin position="558"/>
        <end position="579"/>
    </location>
</feature>
<protein>
    <submittedName>
        <fullName evidence="4">G protein-coupled receptor</fullName>
    </submittedName>
</protein>
<evidence type="ECO:0000259" key="3">
    <source>
        <dbReference type="Pfam" id="PF23003"/>
    </source>
</evidence>
<evidence type="ECO:0000256" key="2">
    <source>
        <dbReference type="SAM" id="Phobius"/>
    </source>
</evidence>
<dbReference type="Pfam" id="PF23003">
    <property type="entry name" value="Fn1_2"/>
    <property type="match status" value="1"/>
</dbReference>
<keyword evidence="2" id="KW-0812">Transmembrane</keyword>
<feature type="domain" description="Abnormal cell migration protein 18-like fibronectin type I" evidence="3">
    <location>
        <begin position="51"/>
        <end position="114"/>
    </location>
</feature>
<feature type="compositionally biased region" description="Low complexity" evidence="1">
    <location>
        <begin position="385"/>
        <end position="394"/>
    </location>
</feature>
<feature type="region of interest" description="Disordered" evidence="1">
    <location>
        <begin position="488"/>
        <end position="536"/>
    </location>
</feature>
<feature type="compositionally biased region" description="Low complexity" evidence="1">
    <location>
        <begin position="401"/>
        <end position="411"/>
    </location>
</feature>
<feature type="compositionally biased region" description="Polar residues" evidence="1">
    <location>
        <begin position="516"/>
        <end position="528"/>
    </location>
</feature>
<feature type="compositionally biased region" description="Pro residues" evidence="1">
    <location>
        <begin position="373"/>
        <end position="384"/>
    </location>
</feature>
<keyword evidence="5" id="KW-1185">Reference proteome</keyword>
<dbReference type="PANTHER" id="PTHR36493">
    <property type="entry name" value="NEUROBLAST DIFFERENTIATION-ASSOCIATED PROTEIN AHNAK-LIKE PROTEIN"/>
    <property type="match status" value="1"/>
</dbReference>
<proteinExistence type="predicted"/>
<reference evidence="4" key="2">
    <citation type="submission" date="2022-06" db="UniProtKB">
        <authorList>
            <consortium name="EnsemblMetazoa"/>
        </authorList>
    </citation>
    <scope>IDENTIFICATION</scope>
    <source>
        <strain evidence="4">PS312</strain>
    </source>
</reference>
<keyword evidence="2" id="KW-1133">Transmembrane helix</keyword>
<sequence length="678" mass="73127">MEFTGRIRSKTAENCKPSEQWTDEFIRFECYQGKGIKGVKAIGCVPTNKPDGVVIKPGASFNEQYFTYKCIQTGEAVSYKIQSCRDFAGKPLLVDQTKTAPDGRVWKCYKDAKGDVKMSRTKGEGWLRAEGEIVRFRAEMGGQGTVEGTAFDGKVEKVVGKGAMVWCKQDKKMSYIEAYEVTCTMNGEKIKDNQKYTCPLNDVYMCKFAKIKKIGCMFEGKFHKIGLMLSGKKIVLCNNGPGTTDFGAITGCAMPDKTIKPFFQDWVEGTSVWRCIYLVNEKKKLVKAVVDGRGCSHNGGLVLKYYVIVENDKPLKCASLAPKKGYAMRDLTSEEMADWKKTRDINAVDVFGGVGGGSSGSQIRTLVQSKNAPKPPAIKQPPVKPSAKPVAKPAAKPPGKPAVKPAAKPAAKPDIPALTVENKMDYNEALLDLINESQNTVELLGDDDIKDAIANMGDLDGFKTGADDGTTEDGATNGAKIEAVHDVHTSDLSSPLSGADARVVPSHSLSDGAKNGESSGPDTGANSDPNDDGTKDGVDIDIVPVAGANNSVNDDNSILSTLLCICQCICLASHLVNIYHALNKIYLLRSTCFSLLATGIFMHCAQTGLMTTISVDLFISIVFPLRHGLFRILPYLILLSLPTLIYGTTVIALAAATMDQSSIADMQHATGTAESNRV</sequence>